<comment type="caution">
    <text evidence="1">The sequence shown here is derived from an EMBL/GenBank/DDBJ whole genome shotgun (WGS) entry which is preliminary data.</text>
</comment>
<name>A0A8S1HYN8_9PELO</name>
<protein>
    <submittedName>
        <fullName evidence="1">Uncharacterized protein</fullName>
    </submittedName>
</protein>
<reference evidence="1" key="1">
    <citation type="submission" date="2020-10" db="EMBL/GenBank/DDBJ databases">
        <authorList>
            <person name="Kikuchi T."/>
        </authorList>
    </citation>
    <scope>NUCLEOTIDE SEQUENCE</scope>
    <source>
        <strain evidence="1">NKZ352</strain>
    </source>
</reference>
<accession>A0A8S1HYN8</accession>
<dbReference type="AlphaFoldDB" id="A0A8S1HYN8"/>
<dbReference type="EMBL" id="CAJGYM010000212">
    <property type="protein sequence ID" value="CAD6199891.1"/>
    <property type="molecule type" value="Genomic_DNA"/>
</dbReference>
<evidence type="ECO:0000313" key="1">
    <source>
        <dbReference type="EMBL" id="CAD6199891.1"/>
    </source>
</evidence>
<sequence length="231" mass="24909">MYESKTESGRGLTPGSAHFLFSLLRLKCGSNVSFYSLLLALSLQRALSPSRTLHSDQRCLSPDRRAFSDSDTVSNLSPAVMFRSHPTIFSSLPSLPPCVVVGSVTSPEVTLANALEQQQQLQARLLQQQQHQELLYSLSLCAAATTPTAPSLLSLQPTTSATAILFDTVRLAQKQQSLRTPTPTLPTAILPSTILMPAVTTSSDLKPSTPSTSRGSPGTIIKVYEFFRMGS</sequence>
<evidence type="ECO:0000313" key="2">
    <source>
        <dbReference type="Proteomes" id="UP000835052"/>
    </source>
</evidence>
<proteinExistence type="predicted"/>
<dbReference type="Proteomes" id="UP000835052">
    <property type="component" value="Unassembled WGS sequence"/>
</dbReference>
<gene>
    <name evidence="1" type="ORF">CAUJ_LOCUS15790</name>
</gene>
<keyword evidence="2" id="KW-1185">Reference proteome</keyword>
<organism evidence="1 2">
    <name type="scientific">Caenorhabditis auriculariae</name>
    <dbReference type="NCBI Taxonomy" id="2777116"/>
    <lineage>
        <taxon>Eukaryota</taxon>
        <taxon>Metazoa</taxon>
        <taxon>Ecdysozoa</taxon>
        <taxon>Nematoda</taxon>
        <taxon>Chromadorea</taxon>
        <taxon>Rhabditida</taxon>
        <taxon>Rhabditina</taxon>
        <taxon>Rhabditomorpha</taxon>
        <taxon>Rhabditoidea</taxon>
        <taxon>Rhabditidae</taxon>
        <taxon>Peloderinae</taxon>
        <taxon>Caenorhabditis</taxon>
    </lineage>
</organism>